<proteinExistence type="predicted"/>
<sequence length="251" mass="27394">MTLMATVRGYFKVRHAAITVVRGYLISMPPDRESLALAASAAHQTPQFLIVAIIAVLAYYDNKPLPSWPSSITLNAVIAILATVATASMTVSLSSELGQLKWIRFRERGARRSLAWNTLMMLVVALWGLPPCSSGPMNTRALKYDLQLPDEDDLAAFVPILPIKSAVYNGLFAENNKPSMNLPVKCSTGNCTWGEIETLAICHKCTDMTEYMTRYCADGTLAVAVVLTAVFLGAAVWKTHSSGTRLRSSHE</sequence>
<name>A0AA40A3J9_9PEZI</name>
<feature type="transmembrane region" description="Helical" evidence="1">
    <location>
        <begin position="72"/>
        <end position="93"/>
    </location>
</feature>
<feature type="transmembrane region" description="Helical" evidence="1">
    <location>
        <begin position="35"/>
        <end position="60"/>
    </location>
</feature>
<evidence type="ECO:0000313" key="2">
    <source>
        <dbReference type="EMBL" id="KAK0708617.1"/>
    </source>
</evidence>
<dbReference type="Pfam" id="PF11374">
    <property type="entry name" value="DUF3176"/>
    <property type="match status" value="1"/>
</dbReference>
<feature type="transmembrane region" description="Helical" evidence="1">
    <location>
        <begin position="219"/>
        <end position="237"/>
    </location>
</feature>
<protein>
    <submittedName>
        <fullName evidence="2">Uncharacterized protein</fullName>
    </submittedName>
</protein>
<reference evidence="2" key="1">
    <citation type="submission" date="2023-06" db="EMBL/GenBank/DDBJ databases">
        <title>Genome-scale phylogeny and comparative genomics of the fungal order Sordariales.</title>
        <authorList>
            <consortium name="Lawrence Berkeley National Laboratory"/>
            <person name="Hensen N."/>
            <person name="Bonometti L."/>
            <person name="Westerberg I."/>
            <person name="Brannstrom I.O."/>
            <person name="Guillou S."/>
            <person name="Cros-Aarteil S."/>
            <person name="Calhoun S."/>
            <person name="Haridas S."/>
            <person name="Kuo A."/>
            <person name="Mondo S."/>
            <person name="Pangilinan J."/>
            <person name="Riley R."/>
            <person name="Labutti K."/>
            <person name="Andreopoulos B."/>
            <person name="Lipzen A."/>
            <person name="Chen C."/>
            <person name="Yanf M."/>
            <person name="Daum C."/>
            <person name="Ng V."/>
            <person name="Clum A."/>
            <person name="Steindorff A."/>
            <person name="Ohm R."/>
            <person name="Martin F."/>
            <person name="Silar P."/>
            <person name="Natvig D."/>
            <person name="Lalanne C."/>
            <person name="Gautier V."/>
            <person name="Ament-Velasquez S.L."/>
            <person name="Kruys A."/>
            <person name="Hutchinson M.I."/>
            <person name="Powell A.J."/>
            <person name="Barry K."/>
            <person name="Miller A.N."/>
            <person name="Grigoriev I.V."/>
            <person name="Debuchy R."/>
            <person name="Gladieux P."/>
            <person name="Thoren M.H."/>
            <person name="Johannesson H."/>
        </authorList>
    </citation>
    <scope>NUCLEOTIDE SEQUENCE</scope>
    <source>
        <strain evidence="2">SMH4607-1</strain>
    </source>
</reference>
<accession>A0AA40A3J9</accession>
<dbReference type="AlphaFoldDB" id="A0AA40A3J9"/>
<keyword evidence="1" id="KW-0472">Membrane</keyword>
<keyword evidence="1" id="KW-0812">Transmembrane</keyword>
<keyword evidence="1" id="KW-1133">Transmembrane helix</keyword>
<dbReference type="Proteomes" id="UP001172102">
    <property type="component" value="Unassembled WGS sequence"/>
</dbReference>
<gene>
    <name evidence="2" type="ORF">B0H67DRAFT_686655</name>
</gene>
<dbReference type="EMBL" id="JAUKUA010000006">
    <property type="protein sequence ID" value="KAK0708617.1"/>
    <property type="molecule type" value="Genomic_DNA"/>
</dbReference>
<dbReference type="PANTHER" id="PTHR35394:SF6">
    <property type="entry name" value="DUF3176 DOMAIN-CONTAINING PROTEIN"/>
    <property type="match status" value="1"/>
</dbReference>
<keyword evidence="3" id="KW-1185">Reference proteome</keyword>
<organism evidence="2 3">
    <name type="scientific">Lasiosphaeris hirsuta</name>
    <dbReference type="NCBI Taxonomy" id="260670"/>
    <lineage>
        <taxon>Eukaryota</taxon>
        <taxon>Fungi</taxon>
        <taxon>Dikarya</taxon>
        <taxon>Ascomycota</taxon>
        <taxon>Pezizomycotina</taxon>
        <taxon>Sordariomycetes</taxon>
        <taxon>Sordariomycetidae</taxon>
        <taxon>Sordariales</taxon>
        <taxon>Lasiosphaeriaceae</taxon>
        <taxon>Lasiosphaeris</taxon>
    </lineage>
</organism>
<dbReference type="InterPro" id="IPR021514">
    <property type="entry name" value="DUF3176"/>
</dbReference>
<feature type="transmembrane region" description="Helical" evidence="1">
    <location>
        <begin position="114"/>
        <end position="130"/>
    </location>
</feature>
<dbReference type="PANTHER" id="PTHR35394">
    <property type="entry name" value="DUF3176 DOMAIN-CONTAINING PROTEIN"/>
    <property type="match status" value="1"/>
</dbReference>
<evidence type="ECO:0000313" key="3">
    <source>
        <dbReference type="Proteomes" id="UP001172102"/>
    </source>
</evidence>
<comment type="caution">
    <text evidence="2">The sequence shown here is derived from an EMBL/GenBank/DDBJ whole genome shotgun (WGS) entry which is preliminary data.</text>
</comment>
<evidence type="ECO:0000256" key="1">
    <source>
        <dbReference type="SAM" id="Phobius"/>
    </source>
</evidence>